<proteinExistence type="predicted"/>
<protein>
    <submittedName>
        <fullName evidence="1">Uncharacterized protein</fullName>
    </submittedName>
</protein>
<dbReference type="Proteomes" id="UP001247620">
    <property type="component" value="Unassembled WGS sequence"/>
</dbReference>
<name>A0ABU1T6A9_9SPHI</name>
<reference evidence="1 2" key="1">
    <citation type="submission" date="2023-07" db="EMBL/GenBank/DDBJ databases">
        <title>Sorghum-associated microbial communities from plants grown in Nebraska, USA.</title>
        <authorList>
            <person name="Schachtman D."/>
        </authorList>
    </citation>
    <scope>NUCLEOTIDE SEQUENCE [LARGE SCALE GENOMIC DNA]</scope>
    <source>
        <strain evidence="1 2">3262</strain>
    </source>
</reference>
<evidence type="ECO:0000313" key="2">
    <source>
        <dbReference type="Proteomes" id="UP001247620"/>
    </source>
</evidence>
<keyword evidence="2" id="KW-1185">Reference proteome</keyword>
<dbReference type="EMBL" id="JAVDUU010000001">
    <property type="protein sequence ID" value="MDR6940908.1"/>
    <property type="molecule type" value="Genomic_DNA"/>
</dbReference>
<dbReference type="RefSeq" id="WP_310092090.1">
    <property type="nucleotide sequence ID" value="NZ_JAVDUU010000001.1"/>
</dbReference>
<organism evidence="1 2">
    <name type="scientific">Mucilaginibacter pocheonensis</name>
    <dbReference type="NCBI Taxonomy" id="398050"/>
    <lineage>
        <taxon>Bacteria</taxon>
        <taxon>Pseudomonadati</taxon>
        <taxon>Bacteroidota</taxon>
        <taxon>Sphingobacteriia</taxon>
        <taxon>Sphingobacteriales</taxon>
        <taxon>Sphingobacteriaceae</taxon>
        <taxon>Mucilaginibacter</taxon>
    </lineage>
</organism>
<comment type="caution">
    <text evidence="1">The sequence shown here is derived from an EMBL/GenBank/DDBJ whole genome shotgun (WGS) entry which is preliminary data.</text>
</comment>
<evidence type="ECO:0000313" key="1">
    <source>
        <dbReference type="EMBL" id="MDR6940908.1"/>
    </source>
</evidence>
<accession>A0ABU1T6A9</accession>
<gene>
    <name evidence="1" type="ORF">J2W55_000736</name>
</gene>
<sequence length="79" mass="9093">MKYRIKLADGTTQLIQITTDFYKSWKVWKVQLADGKAAMLFKSGNAWLQRNEDILDNYLLTTIGKCIDEVILGKNRLAL</sequence>